<dbReference type="EMBL" id="DUZY01000004">
    <property type="protein sequence ID" value="DAD37112.1"/>
    <property type="molecule type" value="Genomic_DNA"/>
</dbReference>
<gene>
    <name evidence="1" type="ORF">HUJ06_007753</name>
</gene>
<dbReference type="AlphaFoldDB" id="A0A822YWN9"/>
<evidence type="ECO:0000313" key="2">
    <source>
        <dbReference type="Proteomes" id="UP000607653"/>
    </source>
</evidence>
<protein>
    <submittedName>
        <fullName evidence="1">Uncharacterized protein</fullName>
    </submittedName>
</protein>
<organism evidence="1 2">
    <name type="scientific">Nelumbo nucifera</name>
    <name type="common">Sacred lotus</name>
    <dbReference type="NCBI Taxonomy" id="4432"/>
    <lineage>
        <taxon>Eukaryota</taxon>
        <taxon>Viridiplantae</taxon>
        <taxon>Streptophyta</taxon>
        <taxon>Embryophyta</taxon>
        <taxon>Tracheophyta</taxon>
        <taxon>Spermatophyta</taxon>
        <taxon>Magnoliopsida</taxon>
        <taxon>Proteales</taxon>
        <taxon>Nelumbonaceae</taxon>
        <taxon>Nelumbo</taxon>
    </lineage>
</organism>
<dbReference type="Proteomes" id="UP000607653">
    <property type="component" value="Unassembled WGS sequence"/>
</dbReference>
<proteinExistence type="predicted"/>
<accession>A0A822YWN9</accession>
<name>A0A822YWN9_NELNU</name>
<evidence type="ECO:0000313" key="1">
    <source>
        <dbReference type="EMBL" id="DAD37112.1"/>
    </source>
</evidence>
<comment type="caution">
    <text evidence="1">The sequence shown here is derived from an EMBL/GenBank/DDBJ whole genome shotgun (WGS) entry which is preliminary data.</text>
</comment>
<sequence length="94" mass="10174">MNTSWLLAVKGDRRVPSWVHSSYPGLLVADLFSLLRCCCSYVIVDANHCDDYVAAGFSSPQPIEVVMDTDLARGPEVVSGCGVELGPKEVFGVR</sequence>
<reference evidence="1 2" key="1">
    <citation type="journal article" date="2020" name="Mol. Biol. Evol.">
        <title>Distinct Expression and Methylation Patterns for Genes with Different Fates following a Single Whole-Genome Duplication in Flowering Plants.</title>
        <authorList>
            <person name="Shi T."/>
            <person name="Rahmani R.S."/>
            <person name="Gugger P.F."/>
            <person name="Wang M."/>
            <person name="Li H."/>
            <person name="Zhang Y."/>
            <person name="Li Z."/>
            <person name="Wang Q."/>
            <person name="Van de Peer Y."/>
            <person name="Marchal K."/>
            <person name="Chen J."/>
        </authorList>
    </citation>
    <scope>NUCLEOTIDE SEQUENCE [LARGE SCALE GENOMIC DNA]</scope>
    <source>
        <tissue evidence="1">Leaf</tissue>
    </source>
</reference>
<keyword evidence="2" id="KW-1185">Reference proteome</keyword>